<protein>
    <submittedName>
        <fullName evidence="1">Uncharacterized protein</fullName>
    </submittedName>
</protein>
<sequence>MTRYTRNRTIDLTTQNRQAKWYFYYVNSIIPLITAPEDTISMSTAKKVLHSTPFIHRGLTAYLSESNATRMVQLTMNLAVVAWQWVFAPTSTWFSYYTTSPSGLKKIYQCIFTNPIYGLLFYGTFYLKLIGGTSDEEKFDRVAKALRLPKHADMGVDRTFSRIIDYVPHWITGDEITGYKTVAKDLLKKIASGATAFGSQTAIETALIGSLKQTNTQISRISDPAVYIDARDRFDFDDTDIQDQLNFLKKEDINIKKYVKKHVNPKNKQLKKRMFMEIAQVKAPAGHVICLNKCEHRVKTHMGCYCESDCGRTTFLGGKKWCWVDPEKCKKGKYLDKFKGYAYDYCDNTKLSKKKNCFTGKNYTNCENI</sequence>
<proteinExistence type="predicted"/>
<dbReference type="EMBL" id="MN740669">
    <property type="protein sequence ID" value="QHU06938.1"/>
    <property type="molecule type" value="Genomic_DNA"/>
</dbReference>
<accession>A0A6C0JSS7</accession>
<name>A0A6C0JSS7_9ZZZZ</name>
<organism evidence="1">
    <name type="scientific">viral metagenome</name>
    <dbReference type="NCBI Taxonomy" id="1070528"/>
    <lineage>
        <taxon>unclassified sequences</taxon>
        <taxon>metagenomes</taxon>
        <taxon>organismal metagenomes</taxon>
    </lineage>
</organism>
<reference evidence="1" key="1">
    <citation type="journal article" date="2020" name="Nature">
        <title>Giant virus diversity and host interactions through global metagenomics.</title>
        <authorList>
            <person name="Schulz F."/>
            <person name="Roux S."/>
            <person name="Paez-Espino D."/>
            <person name="Jungbluth S."/>
            <person name="Walsh D.A."/>
            <person name="Denef V.J."/>
            <person name="McMahon K.D."/>
            <person name="Konstantinidis K.T."/>
            <person name="Eloe-Fadrosh E.A."/>
            <person name="Kyrpides N.C."/>
            <person name="Woyke T."/>
        </authorList>
    </citation>
    <scope>NUCLEOTIDE SEQUENCE</scope>
    <source>
        <strain evidence="1">GVMAG-S-1038524-41</strain>
    </source>
</reference>
<evidence type="ECO:0000313" key="1">
    <source>
        <dbReference type="EMBL" id="QHU06938.1"/>
    </source>
</evidence>
<dbReference type="AlphaFoldDB" id="A0A6C0JSS7"/>